<comment type="caution">
    <text evidence="2">The sequence shown here is derived from an EMBL/GenBank/DDBJ whole genome shotgun (WGS) entry which is preliminary data.</text>
</comment>
<name>A0AAD5CQH0_AMBAR</name>
<gene>
    <name evidence="2" type="ORF">M8C21_006432</name>
</gene>
<organism evidence="2 3">
    <name type="scientific">Ambrosia artemisiifolia</name>
    <name type="common">Common ragweed</name>
    <dbReference type="NCBI Taxonomy" id="4212"/>
    <lineage>
        <taxon>Eukaryota</taxon>
        <taxon>Viridiplantae</taxon>
        <taxon>Streptophyta</taxon>
        <taxon>Embryophyta</taxon>
        <taxon>Tracheophyta</taxon>
        <taxon>Spermatophyta</taxon>
        <taxon>Magnoliopsida</taxon>
        <taxon>eudicotyledons</taxon>
        <taxon>Gunneridae</taxon>
        <taxon>Pentapetalae</taxon>
        <taxon>asterids</taxon>
        <taxon>campanulids</taxon>
        <taxon>Asterales</taxon>
        <taxon>Asteraceae</taxon>
        <taxon>Asteroideae</taxon>
        <taxon>Heliantheae alliance</taxon>
        <taxon>Heliantheae</taxon>
        <taxon>Ambrosia</taxon>
    </lineage>
</organism>
<evidence type="ECO:0000256" key="1">
    <source>
        <dbReference type="SAM" id="MobiDB-lite"/>
    </source>
</evidence>
<reference evidence="2" key="1">
    <citation type="submission" date="2022-06" db="EMBL/GenBank/DDBJ databases">
        <title>Uncovering the hologenomic basis of an extraordinary plant invasion.</title>
        <authorList>
            <person name="Bieker V.C."/>
            <person name="Martin M.D."/>
            <person name="Gilbert T."/>
            <person name="Hodgins K."/>
            <person name="Battlay P."/>
            <person name="Petersen B."/>
            <person name="Wilson J."/>
        </authorList>
    </citation>
    <scope>NUCLEOTIDE SEQUENCE</scope>
    <source>
        <strain evidence="2">AA19_3_7</strain>
        <tissue evidence="2">Leaf</tissue>
    </source>
</reference>
<feature type="region of interest" description="Disordered" evidence="1">
    <location>
        <begin position="1"/>
        <end position="41"/>
    </location>
</feature>
<protein>
    <submittedName>
        <fullName evidence="2">Uncharacterized protein</fullName>
    </submittedName>
</protein>
<sequence length="87" mass="10190">MNSVTSIEFEPAHPSTRLYSMPQPTTHLSPGEPSPDREEMRRGDKGFPYFVFHMDKLLVKRIELYVVFLLLAFCRTRIVHAWNEPRA</sequence>
<dbReference type="EMBL" id="JAMZMK010007472">
    <property type="protein sequence ID" value="KAI7744651.1"/>
    <property type="molecule type" value="Genomic_DNA"/>
</dbReference>
<keyword evidence="3" id="KW-1185">Reference proteome</keyword>
<evidence type="ECO:0000313" key="2">
    <source>
        <dbReference type="EMBL" id="KAI7744651.1"/>
    </source>
</evidence>
<dbReference type="Proteomes" id="UP001206925">
    <property type="component" value="Unassembled WGS sequence"/>
</dbReference>
<accession>A0AAD5CQH0</accession>
<dbReference type="AlphaFoldDB" id="A0AAD5CQH0"/>
<evidence type="ECO:0000313" key="3">
    <source>
        <dbReference type="Proteomes" id="UP001206925"/>
    </source>
</evidence>
<proteinExistence type="predicted"/>